<reference evidence="2 3" key="1">
    <citation type="submission" date="2018-06" db="EMBL/GenBank/DDBJ databases">
        <title>Genome Sequence of the Brown Rot Fungal Pathogen Monilinia fructigena.</title>
        <authorList>
            <person name="Landi L."/>
            <person name="De Miccolis Angelini R.M."/>
            <person name="Pollastro S."/>
            <person name="Abate D."/>
            <person name="Faretra F."/>
            <person name="Romanazzi G."/>
        </authorList>
    </citation>
    <scope>NUCLEOTIDE SEQUENCE [LARGE SCALE GENOMIC DNA]</scope>
    <source>
        <strain evidence="2 3">Mfrg269</strain>
    </source>
</reference>
<dbReference type="EMBL" id="QKRW01000061">
    <property type="protein sequence ID" value="RAL59021.1"/>
    <property type="molecule type" value="Genomic_DNA"/>
</dbReference>
<dbReference type="Proteomes" id="UP000249056">
    <property type="component" value="Unassembled WGS sequence"/>
</dbReference>
<gene>
    <name evidence="2" type="ORF">DID88_009050</name>
</gene>
<dbReference type="OrthoDB" id="2152248at2759"/>
<dbReference type="InterPro" id="IPR029058">
    <property type="entry name" value="AB_hydrolase_fold"/>
</dbReference>
<dbReference type="SUPFAM" id="SSF53474">
    <property type="entry name" value="alpha/beta-Hydrolases"/>
    <property type="match status" value="1"/>
</dbReference>
<organism evidence="2 3">
    <name type="scientific">Monilinia fructigena</name>
    <dbReference type="NCBI Taxonomy" id="38457"/>
    <lineage>
        <taxon>Eukaryota</taxon>
        <taxon>Fungi</taxon>
        <taxon>Dikarya</taxon>
        <taxon>Ascomycota</taxon>
        <taxon>Pezizomycotina</taxon>
        <taxon>Leotiomycetes</taxon>
        <taxon>Helotiales</taxon>
        <taxon>Sclerotiniaceae</taxon>
        <taxon>Monilinia</taxon>
    </lineage>
</organism>
<dbReference type="InterPro" id="IPR000073">
    <property type="entry name" value="AB_hydrolase_1"/>
</dbReference>
<accession>A0A395IFT3</accession>
<dbReference type="Gene3D" id="3.40.50.1820">
    <property type="entry name" value="alpha/beta hydrolase"/>
    <property type="match status" value="1"/>
</dbReference>
<sequence length="319" mass="35068">MATPNPLKNTPPTSSVSEKTFHIAGILTTVYGLEEVSPSSLSISCLWLLHPRLQTKKIMENVASSCIQAWNQQSGANRTVGLIAVAFDQRNHGRHVQYIPWNSHGHQPPDRPSTLLHLQHPRLPSIEQHLVMGISLGGHAAWQVLFADPRVTAGIVIIGCPDYMRVMTDRARLSKLQTYTSTQGATFPGSKDFPPALLASLRKWDPKGILFGSADIDPAPQQARYKPLLDQKLKGKRILVCSGADDKLVPYHCSEPFTRFLTNAAGGWYQEGELYVEDKVYPGVGHAFSDGMLDDTVRFVNETLAGKPDADLLVGQAKI</sequence>
<feature type="domain" description="AB hydrolase-1" evidence="1">
    <location>
        <begin position="84"/>
        <end position="293"/>
    </location>
</feature>
<evidence type="ECO:0000313" key="3">
    <source>
        <dbReference type="Proteomes" id="UP000249056"/>
    </source>
</evidence>
<evidence type="ECO:0000313" key="2">
    <source>
        <dbReference type="EMBL" id="RAL59021.1"/>
    </source>
</evidence>
<dbReference type="AlphaFoldDB" id="A0A395IFT3"/>
<keyword evidence="3" id="KW-1185">Reference proteome</keyword>
<proteinExistence type="predicted"/>
<name>A0A395IFT3_9HELO</name>
<dbReference type="Pfam" id="PF12697">
    <property type="entry name" value="Abhydrolase_6"/>
    <property type="match status" value="1"/>
</dbReference>
<evidence type="ECO:0000259" key="1">
    <source>
        <dbReference type="Pfam" id="PF12697"/>
    </source>
</evidence>
<comment type="caution">
    <text evidence="2">The sequence shown here is derived from an EMBL/GenBank/DDBJ whole genome shotgun (WGS) entry which is preliminary data.</text>
</comment>
<protein>
    <recommendedName>
        <fullName evidence="1">AB hydrolase-1 domain-containing protein</fullName>
    </recommendedName>
</protein>